<evidence type="ECO:0000313" key="1">
    <source>
        <dbReference type="EMBL" id="RDX96787.1"/>
    </source>
</evidence>
<dbReference type="Proteomes" id="UP000257109">
    <property type="component" value="Unassembled WGS sequence"/>
</dbReference>
<organism evidence="1 2">
    <name type="scientific">Mucuna pruriens</name>
    <name type="common">Velvet bean</name>
    <name type="synonym">Dolichos pruriens</name>
    <dbReference type="NCBI Taxonomy" id="157652"/>
    <lineage>
        <taxon>Eukaryota</taxon>
        <taxon>Viridiplantae</taxon>
        <taxon>Streptophyta</taxon>
        <taxon>Embryophyta</taxon>
        <taxon>Tracheophyta</taxon>
        <taxon>Spermatophyta</taxon>
        <taxon>Magnoliopsida</taxon>
        <taxon>eudicotyledons</taxon>
        <taxon>Gunneridae</taxon>
        <taxon>Pentapetalae</taxon>
        <taxon>rosids</taxon>
        <taxon>fabids</taxon>
        <taxon>Fabales</taxon>
        <taxon>Fabaceae</taxon>
        <taxon>Papilionoideae</taxon>
        <taxon>50 kb inversion clade</taxon>
        <taxon>NPAAA clade</taxon>
        <taxon>indigoferoid/millettioid clade</taxon>
        <taxon>Phaseoleae</taxon>
        <taxon>Mucuna</taxon>
    </lineage>
</organism>
<protein>
    <submittedName>
        <fullName evidence="1">Uncharacterized protein</fullName>
    </submittedName>
</protein>
<dbReference type="AlphaFoldDB" id="A0A371H1W1"/>
<feature type="non-terminal residue" evidence="1">
    <location>
        <position position="1"/>
    </location>
</feature>
<accession>A0A371H1W1</accession>
<proteinExistence type="predicted"/>
<keyword evidence="2" id="KW-1185">Reference proteome</keyword>
<comment type="caution">
    <text evidence="1">The sequence shown here is derived from an EMBL/GenBank/DDBJ whole genome shotgun (WGS) entry which is preliminary data.</text>
</comment>
<evidence type="ECO:0000313" key="2">
    <source>
        <dbReference type="Proteomes" id="UP000257109"/>
    </source>
</evidence>
<name>A0A371H1W1_MUCPR</name>
<sequence length="94" mass="10989">MEDNETINLMFGRLQTNINNLISPRKTYDNYDYITKSLPRRWRPQVTALKASKDLKKFPMEELLGSMSKAFKVKESCGNTLDEDCFDEDELSFI</sequence>
<gene>
    <name evidence="1" type="ORF">CR513_20520</name>
</gene>
<dbReference type="EMBL" id="QJKJ01003817">
    <property type="protein sequence ID" value="RDX96787.1"/>
    <property type="molecule type" value="Genomic_DNA"/>
</dbReference>
<reference evidence="1" key="1">
    <citation type="submission" date="2018-05" db="EMBL/GenBank/DDBJ databases">
        <title>Draft genome of Mucuna pruriens seed.</title>
        <authorList>
            <person name="Nnadi N.E."/>
            <person name="Vos R."/>
            <person name="Hasami M.H."/>
            <person name="Devisetty U.K."/>
            <person name="Aguiy J.C."/>
        </authorList>
    </citation>
    <scope>NUCLEOTIDE SEQUENCE [LARGE SCALE GENOMIC DNA]</scope>
    <source>
        <strain evidence="1">JCA_2017</strain>
    </source>
</reference>